<name>A0A6A6UZ07_9PLEO</name>
<evidence type="ECO:0000313" key="2">
    <source>
        <dbReference type="EMBL" id="KAF2742746.1"/>
    </source>
</evidence>
<proteinExistence type="predicted"/>
<dbReference type="InterPro" id="IPR012337">
    <property type="entry name" value="RNaseH-like_sf"/>
</dbReference>
<keyword evidence="3" id="KW-1185">Reference proteome</keyword>
<dbReference type="OrthoDB" id="5953249at2759"/>
<evidence type="ECO:0000313" key="3">
    <source>
        <dbReference type="Proteomes" id="UP000799440"/>
    </source>
</evidence>
<dbReference type="Pfam" id="PF21762">
    <property type="entry name" value="DEDDh_C"/>
    <property type="match status" value="1"/>
</dbReference>
<dbReference type="InterPro" id="IPR048519">
    <property type="entry name" value="Gfd2/YDR514C-like_C"/>
</dbReference>
<dbReference type="EMBL" id="MU006604">
    <property type="protein sequence ID" value="KAF2742746.1"/>
    <property type="molecule type" value="Genomic_DNA"/>
</dbReference>
<sequence>MPLLNSTIPGAEPTTAAFKAAEERRTLKDFLAGQSSHTIMRHCVGLIPCGKAPPLLQHTIVVAIACESFEVSPSPLTEIGIATFKCSQMAAVGNQGHLAENLLKQAKYYHYRLKEVAHLVNTKYCPGKPWLNRFGITHFVNLGEAKQALRDVFQVPINPNNPRGPVCPVIFLGHAIKNDIRMLSKFLGEEDGTSSIFDSMVAVIDTQIIARELGLERQQIGLQRLCEMHGFEFRNGHTAGNDTAYTLISAVWMAMRKELGFDNGQFRSVPKTPEQVVEAVSRSSRVQGGQRCRGTATFCEHCESVVHRTRACRMRVNGDYCAKAGKKAASLTHTTHRCKNAFIANSCAARSPYS</sequence>
<organism evidence="2 3">
    <name type="scientific">Sporormia fimetaria CBS 119925</name>
    <dbReference type="NCBI Taxonomy" id="1340428"/>
    <lineage>
        <taxon>Eukaryota</taxon>
        <taxon>Fungi</taxon>
        <taxon>Dikarya</taxon>
        <taxon>Ascomycota</taxon>
        <taxon>Pezizomycotina</taxon>
        <taxon>Dothideomycetes</taxon>
        <taxon>Pleosporomycetidae</taxon>
        <taxon>Pleosporales</taxon>
        <taxon>Sporormiaceae</taxon>
        <taxon>Sporormia</taxon>
    </lineage>
</organism>
<feature type="domain" description="Gfd2/YDR514C-like C-terminal" evidence="1">
    <location>
        <begin position="61"/>
        <end position="251"/>
    </location>
</feature>
<dbReference type="InterPro" id="IPR036397">
    <property type="entry name" value="RNaseH_sf"/>
</dbReference>
<dbReference type="Gene3D" id="3.30.420.10">
    <property type="entry name" value="Ribonuclease H-like superfamily/Ribonuclease H"/>
    <property type="match status" value="1"/>
</dbReference>
<dbReference type="PANTHER" id="PTHR28083:SF1">
    <property type="entry name" value="GOOD FOR FULL DBP5 ACTIVITY PROTEIN 2"/>
    <property type="match status" value="1"/>
</dbReference>
<dbReference type="Proteomes" id="UP000799440">
    <property type="component" value="Unassembled WGS sequence"/>
</dbReference>
<reference evidence="2" key="1">
    <citation type="journal article" date="2020" name="Stud. Mycol.">
        <title>101 Dothideomycetes genomes: a test case for predicting lifestyles and emergence of pathogens.</title>
        <authorList>
            <person name="Haridas S."/>
            <person name="Albert R."/>
            <person name="Binder M."/>
            <person name="Bloem J."/>
            <person name="Labutti K."/>
            <person name="Salamov A."/>
            <person name="Andreopoulos B."/>
            <person name="Baker S."/>
            <person name="Barry K."/>
            <person name="Bills G."/>
            <person name="Bluhm B."/>
            <person name="Cannon C."/>
            <person name="Castanera R."/>
            <person name="Culley D."/>
            <person name="Daum C."/>
            <person name="Ezra D."/>
            <person name="Gonzalez J."/>
            <person name="Henrissat B."/>
            <person name="Kuo A."/>
            <person name="Liang C."/>
            <person name="Lipzen A."/>
            <person name="Lutzoni F."/>
            <person name="Magnuson J."/>
            <person name="Mondo S."/>
            <person name="Nolan M."/>
            <person name="Ohm R."/>
            <person name="Pangilinan J."/>
            <person name="Park H.-J."/>
            <person name="Ramirez L."/>
            <person name="Alfaro M."/>
            <person name="Sun H."/>
            <person name="Tritt A."/>
            <person name="Yoshinaga Y."/>
            <person name="Zwiers L.-H."/>
            <person name="Turgeon B."/>
            <person name="Goodwin S."/>
            <person name="Spatafora J."/>
            <person name="Crous P."/>
            <person name="Grigoriev I."/>
        </authorList>
    </citation>
    <scope>NUCLEOTIDE SEQUENCE</scope>
    <source>
        <strain evidence="2">CBS 119925</strain>
    </source>
</reference>
<dbReference type="PANTHER" id="PTHR28083">
    <property type="entry name" value="GOOD FOR FULL DBP5 ACTIVITY PROTEIN 2"/>
    <property type="match status" value="1"/>
</dbReference>
<dbReference type="InterPro" id="IPR040151">
    <property type="entry name" value="Gfd2/YDR514C-like"/>
</dbReference>
<dbReference type="AlphaFoldDB" id="A0A6A6UZ07"/>
<evidence type="ECO:0000259" key="1">
    <source>
        <dbReference type="Pfam" id="PF21762"/>
    </source>
</evidence>
<protein>
    <recommendedName>
        <fullName evidence="1">Gfd2/YDR514C-like C-terminal domain-containing protein</fullName>
    </recommendedName>
</protein>
<dbReference type="SUPFAM" id="SSF53098">
    <property type="entry name" value="Ribonuclease H-like"/>
    <property type="match status" value="1"/>
</dbReference>
<gene>
    <name evidence="2" type="ORF">M011DRAFT_529603</name>
</gene>
<dbReference type="GO" id="GO:0003676">
    <property type="term" value="F:nucleic acid binding"/>
    <property type="evidence" value="ECO:0007669"/>
    <property type="project" value="InterPro"/>
</dbReference>
<accession>A0A6A6UZ07</accession>
<dbReference type="GO" id="GO:0005634">
    <property type="term" value="C:nucleus"/>
    <property type="evidence" value="ECO:0007669"/>
    <property type="project" value="TreeGrafter"/>
</dbReference>